<dbReference type="Pfam" id="PF12697">
    <property type="entry name" value="Abhydrolase_6"/>
    <property type="match status" value="1"/>
</dbReference>
<dbReference type="GO" id="GO:0016787">
    <property type="term" value="F:hydrolase activity"/>
    <property type="evidence" value="ECO:0007669"/>
    <property type="project" value="UniProtKB-KW"/>
</dbReference>
<proteinExistence type="predicted"/>
<reference evidence="2" key="2">
    <citation type="submission" date="2021-04" db="EMBL/GenBank/DDBJ databases">
        <authorList>
            <person name="Gilroy R."/>
        </authorList>
    </citation>
    <scope>NUCLEOTIDE SEQUENCE</scope>
    <source>
        <strain evidence="2">ChiHjej9B8-13557</strain>
    </source>
</reference>
<organism evidence="2 3">
    <name type="scientific">Candidatus Faecalibacterium faecipullorum</name>
    <dbReference type="NCBI Taxonomy" id="2838578"/>
    <lineage>
        <taxon>Bacteria</taxon>
        <taxon>Bacillati</taxon>
        <taxon>Bacillota</taxon>
        <taxon>Clostridia</taxon>
        <taxon>Eubacteriales</taxon>
        <taxon>Oscillospiraceae</taxon>
        <taxon>Faecalibacterium</taxon>
    </lineage>
</organism>
<feature type="domain" description="AB hydrolase-1" evidence="1">
    <location>
        <begin position="4"/>
        <end position="202"/>
    </location>
</feature>
<evidence type="ECO:0000259" key="1">
    <source>
        <dbReference type="Pfam" id="PF12697"/>
    </source>
</evidence>
<dbReference type="InterPro" id="IPR000073">
    <property type="entry name" value="AB_hydrolase_1"/>
</dbReference>
<dbReference type="AlphaFoldDB" id="A0A9D2MDT6"/>
<evidence type="ECO:0000313" key="2">
    <source>
        <dbReference type="EMBL" id="HJB58340.1"/>
    </source>
</evidence>
<comment type="caution">
    <text evidence="2">The sequence shown here is derived from an EMBL/GenBank/DDBJ whole genome shotgun (WGS) entry which is preliminary data.</text>
</comment>
<dbReference type="InterPro" id="IPR029058">
    <property type="entry name" value="AB_hydrolase_fold"/>
</dbReference>
<dbReference type="PANTHER" id="PTHR43689">
    <property type="entry name" value="HYDROLASE"/>
    <property type="match status" value="1"/>
</dbReference>
<accession>A0A9D2MDT6</accession>
<sequence length="208" mass="22397">MKTIFLHGLGQTAADWQPVTRLLDCPPAEVDCPALFSWAEPGQLTYPRLLAGLERRCGAQQQPFRLCGLSLGAVLALDYAIRHPDGPAAPAALILAGAQYKIPTRLIDAQNFVFRLMPRRAFEGAGASKQDVIGLCRSMRTLDLSRGLRRVACPVTLVCGEKDAANLKAARRLAKLLPHAQLHILPGAGHELNTDAPAALAALLKQAR</sequence>
<evidence type="ECO:0000313" key="3">
    <source>
        <dbReference type="Proteomes" id="UP000824211"/>
    </source>
</evidence>
<name>A0A9D2MDT6_9FIRM</name>
<protein>
    <submittedName>
        <fullName evidence="2">Alpha/beta fold hydrolase</fullName>
    </submittedName>
</protein>
<dbReference type="PANTHER" id="PTHR43689:SF8">
    <property type="entry name" value="ALPHA_BETA-HYDROLASES SUPERFAMILY PROTEIN"/>
    <property type="match status" value="1"/>
</dbReference>
<dbReference type="Gene3D" id="3.40.50.1820">
    <property type="entry name" value="alpha/beta hydrolase"/>
    <property type="match status" value="1"/>
</dbReference>
<gene>
    <name evidence="2" type="ORF">H9771_01550</name>
</gene>
<dbReference type="SUPFAM" id="SSF53474">
    <property type="entry name" value="alpha/beta-Hydrolases"/>
    <property type="match status" value="1"/>
</dbReference>
<dbReference type="Proteomes" id="UP000824211">
    <property type="component" value="Unassembled WGS sequence"/>
</dbReference>
<keyword evidence="2" id="KW-0378">Hydrolase</keyword>
<dbReference type="EMBL" id="DWXX01000030">
    <property type="protein sequence ID" value="HJB58340.1"/>
    <property type="molecule type" value="Genomic_DNA"/>
</dbReference>
<reference evidence="2" key="1">
    <citation type="journal article" date="2021" name="PeerJ">
        <title>Extensive microbial diversity within the chicken gut microbiome revealed by metagenomics and culture.</title>
        <authorList>
            <person name="Gilroy R."/>
            <person name="Ravi A."/>
            <person name="Getino M."/>
            <person name="Pursley I."/>
            <person name="Horton D.L."/>
            <person name="Alikhan N.F."/>
            <person name="Baker D."/>
            <person name="Gharbi K."/>
            <person name="Hall N."/>
            <person name="Watson M."/>
            <person name="Adriaenssens E.M."/>
            <person name="Foster-Nyarko E."/>
            <person name="Jarju S."/>
            <person name="Secka A."/>
            <person name="Antonio M."/>
            <person name="Oren A."/>
            <person name="Chaudhuri R.R."/>
            <person name="La Ragione R."/>
            <person name="Hildebrand F."/>
            <person name="Pallen M.J."/>
        </authorList>
    </citation>
    <scope>NUCLEOTIDE SEQUENCE</scope>
    <source>
        <strain evidence="2">ChiHjej9B8-13557</strain>
    </source>
</reference>